<keyword evidence="15 22" id="KW-1133">Transmembrane helix</keyword>
<keyword evidence="18" id="KW-0325">Glycoprotein</keyword>
<evidence type="ECO:0000256" key="21">
    <source>
        <dbReference type="PROSITE-ProRule" id="PRU10141"/>
    </source>
</evidence>
<accession>A0ABD3J8Z8</accession>
<dbReference type="PROSITE" id="PS00109">
    <property type="entry name" value="PROTEIN_KINASE_TYR"/>
    <property type="match status" value="1"/>
</dbReference>
<keyword evidence="9 22" id="KW-0812">Transmembrane</keyword>
<evidence type="ECO:0000256" key="6">
    <source>
        <dbReference type="ARBA" id="ARBA00022553"/>
    </source>
</evidence>
<evidence type="ECO:0000256" key="17">
    <source>
        <dbReference type="ARBA" id="ARBA00023170"/>
    </source>
</evidence>
<dbReference type="GO" id="GO:0005524">
    <property type="term" value="F:ATP binding"/>
    <property type="evidence" value="ECO:0007669"/>
    <property type="project" value="UniProtKB-UniRule"/>
</dbReference>
<evidence type="ECO:0000256" key="16">
    <source>
        <dbReference type="ARBA" id="ARBA00023136"/>
    </source>
</evidence>
<dbReference type="GO" id="GO:0004674">
    <property type="term" value="F:protein serine/threonine kinase activity"/>
    <property type="evidence" value="ECO:0007669"/>
    <property type="project" value="UniProtKB-KW"/>
</dbReference>
<dbReference type="InterPro" id="IPR000719">
    <property type="entry name" value="Prot_kinase_dom"/>
</dbReference>
<dbReference type="InterPro" id="IPR011009">
    <property type="entry name" value="Kinase-like_dom_sf"/>
</dbReference>
<sequence>MNPIGKLIGLHVRQLMAVATWTLIVLAFSHNFLTLATKTEADALRRSGWWPDFITSNTSLSHCTWPGVSCDDFGSVIEINLTQQFNYSVYLSNISYSLLPNLTSLHLSNNFLFGIIPLQICALPKLKYLNLSYNYLIGELPLCLQNLTMLEFIDISGNQIYSHIPPEMGSLNRLIHLDLGYNFLRGTIPLTLANVMNLTHLYLQQNSLNGSIPSKIGYLKSLTHLDLSFNNFSGKIPHEFESLVMLRYLNLQNNTLDGSNLPEISNLKSLIELRLSSNFLTCPFPPSLAHLTSLSILYLDGNKFDCAIPSEIGYLKSLTHLDLSFNNFSGKIPHEFESFVMLRYLNLRNNFLDGSIPKFKKLVNLSYIDLSNNNLTGNIPGNLLYVKYIALSGNDVLEKIDDSGGMSKVKYVTIFIPFMAIPFISFFAVGSCIIFQRRAKSMQSETIEKNGDFLSIWNYDGRIAYEDIINATEDFDMKYCIGTGGYGSVYRAQLPNGKIMALKKLHHHEAEDPLFDKSFQNEVKCLTEVRHRSIIKLHGFCLHRRCMFLVYEYMERGSLFCALRNDVEAVDLDWFKRLNIIWDMAHALSYLHHDCTRPIVHRDISSNNILLDNKMQAFLSDFGTARLIETNFSSNLTGNIVGTHGYIAPELAYTLVINEKCDIYSFGVVAMETIMGKHPGDIILKLMTLFKEDIMLHQVLDLRLPIPRENFVARSIFLVVSLALACLNSDPKSRPTMKQVSEAFQAPKLVLPKPFHSISLTQLQKINQEVWWESGSKEASSSIQEEQGP</sequence>
<gene>
    <name evidence="24" type="ORF">ACJRO7_035471</name>
</gene>
<dbReference type="AlphaFoldDB" id="A0ABD3J8Z8"/>
<dbReference type="FunFam" id="3.30.200.20:FF:000309">
    <property type="entry name" value="Leucine-rich repeat receptor protein kinase MSP1"/>
    <property type="match status" value="1"/>
</dbReference>
<dbReference type="PROSITE" id="PS00107">
    <property type="entry name" value="PROTEIN_KINASE_ATP"/>
    <property type="match status" value="1"/>
</dbReference>
<evidence type="ECO:0000256" key="22">
    <source>
        <dbReference type="SAM" id="Phobius"/>
    </source>
</evidence>
<evidence type="ECO:0000256" key="18">
    <source>
        <dbReference type="ARBA" id="ARBA00023180"/>
    </source>
</evidence>
<evidence type="ECO:0000313" key="24">
    <source>
        <dbReference type="EMBL" id="KAL3723289.1"/>
    </source>
</evidence>
<evidence type="ECO:0000256" key="1">
    <source>
        <dbReference type="ARBA" id="ARBA00004236"/>
    </source>
</evidence>
<dbReference type="PANTHER" id="PTHR48056">
    <property type="entry name" value="LRR RECEPTOR-LIKE SERINE/THREONINE-PROTEIN KINASE-RELATED"/>
    <property type="match status" value="1"/>
</dbReference>
<dbReference type="FunFam" id="3.80.10.10:FF:000299">
    <property type="entry name" value="Piriformospora indica-insensitive protein 2"/>
    <property type="match status" value="2"/>
</dbReference>
<dbReference type="InterPro" id="IPR003591">
    <property type="entry name" value="Leu-rich_rpt_typical-subtyp"/>
</dbReference>
<evidence type="ECO:0000256" key="19">
    <source>
        <dbReference type="ARBA" id="ARBA00047899"/>
    </source>
</evidence>
<evidence type="ECO:0000256" key="11">
    <source>
        <dbReference type="ARBA" id="ARBA00022737"/>
    </source>
</evidence>
<keyword evidence="17" id="KW-0675">Receptor</keyword>
<dbReference type="Pfam" id="PF13855">
    <property type="entry name" value="LRR_8"/>
    <property type="match status" value="2"/>
</dbReference>
<keyword evidence="5" id="KW-0723">Serine/threonine-protein kinase</keyword>
<dbReference type="InterPro" id="IPR001611">
    <property type="entry name" value="Leu-rich_rpt"/>
</dbReference>
<comment type="caution">
    <text evidence="24">The sequence shown here is derived from an EMBL/GenBank/DDBJ whole genome shotgun (WGS) entry which is preliminary data.</text>
</comment>
<dbReference type="GO" id="GO:0005886">
    <property type="term" value="C:plasma membrane"/>
    <property type="evidence" value="ECO:0007669"/>
    <property type="project" value="UniProtKB-SubCell"/>
</dbReference>
<proteinExistence type="predicted"/>
<dbReference type="PANTHER" id="PTHR48056:SF23">
    <property type="entry name" value="PROTEIN KINASE DOMAIN-CONTAINING PROTEIN"/>
    <property type="match status" value="1"/>
</dbReference>
<dbReference type="SUPFAM" id="SSF56112">
    <property type="entry name" value="Protein kinase-like (PK-like)"/>
    <property type="match status" value="1"/>
</dbReference>
<dbReference type="Gene3D" id="1.10.510.10">
    <property type="entry name" value="Transferase(Phosphotransferase) domain 1"/>
    <property type="match status" value="1"/>
</dbReference>
<evidence type="ECO:0000256" key="4">
    <source>
        <dbReference type="ARBA" id="ARBA00022475"/>
    </source>
</evidence>
<comment type="catalytic activity">
    <reaction evidence="19">
        <text>L-threonyl-[protein] + ATP = O-phospho-L-threonyl-[protein] + ADP + H(+)</text>
        <dbReference type="Rhea" id="RHEA:46608"/>
        <dbReference type="Rhea" id="RHEA-COMP:11060"/>
        <dbReference type="Rhea" id="RHEA-COMP:11605"/>
        <dbReference type="ChEBI" id="CHEBI:15378"/>
        <dbReference type="ChEBI" id="CHEBI:30013"/>
        <dbReference type="ChEBI" id="CHEBI:30616"/>
        <dbReference type="ChEBI" id="CHEBI:61977"/>
        <dbReference type="ChEBI" id="CHEBI:456216"/>
        <dbReference type="EC" id="2.7.11.1"/>
    </reaction>
</comment>
<dbReference type="InterPro" id="IPR008266">
    <property type="entry name" value="Tyr_kinase_AS"/>
</dbReference>
<evidence type="ECO:0000256" key="5">
    <source>
        <dbReference type="ARBA" id="ARBA00022527"/>
    </source>
</evidence>
<evidence type="ECO:0000256" key="20">
    <source>
        <dbReference type="ARBA" id="ARBA00048679"/>
    </source>
</evidence>
<feature type="binding site" evidence="21">
    <location>
        <position position="503"/>
    </location>
    <ligand>
        <name>ATP</name>
        <dbReference type="ChEBI" id="CHEBI:30616"/>
    </ligand>
</feature>
<dbReference type="Proteomes" id="UP001634007">
    <property type="component" value="Unassembled WGS sequence"/>
</dbReference>
<evidence type="ECO:0000256" key="9">
    <source>
        <dbReference type="ARBA" id="ARBA00022692"/>
    </source>
</evidence>
<dbReference type="Gene3D" id="3.80.10.10">
    <property type="entry name" value="Ribonuclease Inhibitor"/>
    <property type="match status" value="3"/>
</dbReference>
<keyword evidence="11" id="KW-0677">Repeat</keyword>
<feature type="transmembrane region" description="Helical" evidence="22">
    <location>
        <begin position="411"/>
        <end position="435"/>
    </location>
</feature>
<evidence type="ECO:0000256" key="12">
    <source>
        <dbReference type="ARBA" id="ARBA00022741"/>
    </source>
</evidence>
<dbReference type="Gene3D" id="3.30.200.20">
    <property type="entry name" value="Phosphorylase Kinase, domain 1"/>
    <property type="match status" value="1"/>
</dbReference>
<dbReference type="Pfam" id="PF00069">
    <property type="entry name" value="Pkinase"/>
    <property type="match status" value="1"/>
</dbReference>
<dbReference type="FunFam" id="1.10.510.10:FF:000479">
    <property type="entry name" value="Leucine-rich repeat receptor-like protein kinase"/>
    <property type="match status" value="1"/>
</dbReference>
<organism evidence="24 25">
    <name type="scientific">Eucalyptus globulus</name>
    <name type="common">Tasmanian blue gum</name>
    <dbReference type="NCBI Taxonomy" id="34317"/>
    <lineage>
        <taxon>Eukaryota</taxon>
        <taxon>Viridiplantae</taxon>
        <taxon>Streptophyta</taxon>
        <taxon>Embryophyta</taxon>
        <taxon>Tracheophyta</taxon>
        <taxon>Spermatophyta</taxon>
        <taxon>Magnoliopsida</taxon>
        <taxon>eudicotyledons</taxon>
        <taxon>Gunneridae</taxon>
        <taxon>Pentapetalae</taxon>
        <taxon>rosids</taxon>
        <taxon>malvids</taxon>
        <taxon>Myrtales</taxon>
        <taxon>Myrtaceae</taxon>
        <taxon>Myrtoideae</taxon>
        <taxon>Eucalypteae</taxon>
        <taxon>Eucalyptus</taxon>
    </lineage>
</organism>
<evidence type="ECO:0000256" key="14">
    <source>
        <dbReference type="ARBA" id="ARBA00022840"/>
    </source>
</evidence>
<keyword evidence="6" id="KW-0597">Phosphoprotein</keyword>
<keyword evidence="12 21" id="KW-0547">Nucleotide-binding</keyword>
<evidence type="ECO:0000259" key="23">
    <source>
        <dbReference type="PROSITE" id="PS50011"/>
    </source>
</evidence>
<evidence type="ECO:0000313" key="25">
    <source>
        <dbReference type="Proteomes" id="UP001634007"/>
    </source>
</evidence>
<keyword evidence="13" id="KW-0418">Kinase</keyword>
<dbReference type="FunFam" id="3.80.10.10:FF:000400">
    <property type="entry name" value="Nuclear pore complex protein NUP107"/>
    <property type="match status" value="1"/>
</dbReference>
<dbReference type="PROSITE" id="PS51450">
    <property type="entry name" value="LRR"/>
    <property type="match status" value="1"/>
</dbReference>
<keyword evidence="14 21" id="KW-0067">ATP-binding</keyword>
<dbReference type="InterPro" id="IPR017441">
    <property type="entry name" value="Protein_kinase_ATP_BS"/>
</dbReference>
<evidence type="ECO:0000256" key="2">
    <source>
        <dbReference type="ARBA" id="ARBA00004479"/>
    </source>
</evidence>
<keyword evidence="10" id="KW-0732">Signal</keyword>
<evidence type="ECO:0000256" key="10">
    <source>
        <dbReference type="ARBA" id="ARBA00022729"/>
    </source>
</evidence>
<evidence type="ECO:0000256" key="15">
    <source>
        <dbReference type="ARBA" id="ARBA00022989"/>
    </source>
</evidence>
<dbReference type="Pfam" id="PF00560">
    <property type="entry name" value="LRR_1"/>
    <property type="match status" value="4"/>
</dbReference>
<comment type="subcellular location">
    <subcellularLocation>
        <location evidence="1">Cell membrane</location>
    </subcellularLocation>
    <subcellularLocation>
        <location evidence="2">Membrane</location>
        <topology evidence="2">Single-pass type I membrane protein</topology>
    </subcellularLocation>
</comment>
<evidence type="ECO:0000256" key="8">
    <source>
        <dbReference type="ARBA" id="ARBA00022679"/>
    </source>
</evidence>
<feature type="domain" description="Protein kinase" evidence="23">
    <location>
        <begin position="475"/>
        <end position="749"/>
    </location>
</feature>
<keyword evidence="25" id="KW-1185">Reference proteome</keyword>
<reference evidence="24 25" key="1">
    <citation type="submission" date="2024-11" db="EMBL/GenBank/DDBJ databases">
        <title>Chromosome-level genome assembly of Eucalyptus globulus Labill. provides insights into its genome evolution.</title>
        <authorList>
            <person name="Li X."/>
        </authorList>
    </citation>
    <scope>NUCLEOTIDE SEQUENCE [LARGE SCALE GENOMIC DNA]</scope>
    <source>
        <strain evidence="24">CL2024</strain>
        <tissue evidence="24">Fresh tender leaves</tissue>
    </source>
</reference>
<dbReference type="PROSITE" id="PS50011">
    <property type="entry name" value="PROTEIN_KINASE_DOM"/>
    <property type="match status" value="1"/>
</dbReference>
<dbReference type="EMBL" id="JBJKBG010000009">
    <property type="protein sequence ID" value="KAL3723289.1"/>
    <property type="molecule type" value="Genomic_DNA"/>
</dbReference>
<dbReference type="SUPFAM" id="SSF52058">
    <property type="entry name" value="L domain-like"/>
    <property type="match status" value="1"/>
</dbReference>
<dbReference type="InterPro" id="IPR032675">
    <property type="entry name" value="LRR_dom_sf"/>
</dbReference>
<evidence type="ECO:0000256" key="3">
    <source>
        <dbReference type="ARBA" id="ARBA00012513"/>
    </source>
</evidence>
<dbReference type="InterPro" id="IPR050647">
    <property type="entry name" value="Plant_LRR-RLKs"/>
</dbReference>
<dbReference type="EC" id="2.7.11.1" evidence="3"/>
<evidence type="ECO:0000256" key="7">
    <source>
        <dbReference type="ARBA" id="ARBA00022614"/>
    </source>
</evidence>
<keyword evidence="4" id="KW-1003">Cell membrane</keyword>
<protein>
    <recommendedName>
        <fullName evidence="3">non-specific serine/threonine protein kinase</fullName>
        <ecNumber evidence="3">2.7.11.1</ecNumber>
    </recommendedName>
</protein>
<keyword evidence="7" id="KW-0433">Leucine-rich repeat</keyword>
<name>A0ABD3J8Z8_EUCGL</name>
<comment type="catalytic activity">
    <reaction evidence="20">
        <text>L-seryl-[protein] + ATP = O-phospho-L-seryl-[protein] + ADP + H(+)</text>
        <dbReference type="Rhea" id="RHEA:17989"/>
        <dbReference type="Rhea" id="RHEA-COMP:9863"/>
        <dbReference type="Rhea" id="RHEA-COMP:11604"/>
        <dbReference type="ChEBI" id="CHEBI:15378"/>
        <dbReference type="ChEBI" id="CHEBI:29999"/>
        <dbReference type="ChEBI" id="CHEBI:30616"/>
        <dbReference type="ChEBI" id="CHEBI:83421"/>
        <dbReference type="ChEBI" id="CHEBI:456216"/>
        <dbReference type="EC" id="2.7.11.1"/>
    </reaction>
</comment>
<evidence type="ECO:0000256" key="13">
    <source>
        <dbReference type="ARBA" id="ARBA00022777"/>
    </source>
</evidence>
<dbReference type="SMART" id="SM00369">
    <property type="entry name" value="LRR_TYP"/>
    <property type="match status" value="6"/>
</dbReference>
<keyword evidence="16 22" id="KW-0472">Membrane</keyword>
<keyword evidence="8" id="KW-0808">Transferase</keyword>